<dbReference type="KEGG" id="pbd:PBOR_21280"/>
<evidence type="ECO:0000256" key="2">
    <source>
        <dbReference type="ARBA" id="ARBA00022517"/>
    </source>
</evidence>
<dbReference type="EMBL" id="CP009285">
    <property type="protein sequence ID" value="AIQ59187.1"/>
    <property type="molecule type" value="Genomic_DNA"/>
</dbReference>
<dbReference type="CDD" id="cd01734">
    <property type="entry name" value="YlxS_C"/>
    <property type="match status" value="1"/>
</dbReference>
<gene>
    <name evidence="3" type="primary">rimP</name>
    <name evidence="6" type="ORF">PBOR_21280</name>
</gene>
<evidence type="ECO:0000256" key="1">
    <source>
        <dbReference type="ARBA" id="ARBA00022490"/>
    </source>
</evidence>
<keyword evidence="1 3" id="KW-0963">Cytoplasm</keyword>
<organism evidence="6 7">
    <name type="scientific">Paenibacillus borealis</name>
    <dbReference type="NCBI Taxonomy" id="160799"/>
    <lineage>
        <taxon>Bacteria</taxon>
        <taxon>Bacillati</taxon>
        <taxon>Bacillota</taxon>
        <taxon>Bacilli</taxon>
        <taxon>Bacillales</taxon>
        <taxon>Paenibacillaceae</taxon>
        <taxon>Paenibacillus</taxon>
    </lineage>
</organism>
<dbReference type="AlphaFoldDB" id="A0A089LE89"/>
<dbReference type="Gene3D" id="2.30.30.180">
    <property type="entry name" value="Ribosome maturation factor RimP, C-terminal domain"/>
    <property type="match status" value="1"/>
</dbReference>
<evidence type="ECO:0000259" key="5">
    <source>
        <dbReference type="Pfam" id="PF17384"/>
    </source>
</evidence>
<name>A0A089LE89_PAEBO</name>
<dbReference type="GO" id="GO:0000028">
    <property type="term" value="P:ribosomal small subunit assembly"/>
    <property type="evidence" value="ECO:0007669"/>
    <property type="project" value="TreeGrafter"/>
</dbReference>
<feature type="domain" description="Ribosome maturation factor RimP C-terminal" evidence="5">
    <location>
        <begin position="90"/>
        <end position="154"/>
    </location>
</feature>
<comment type="subcellular location">
    <subcellularLocation>
        <location evidence="3">Cytoplasm</location>
    </subcellularLocation>
</comment>
<dbReference type="SUPFAM" id="SSF75420">
    <property type="entry name" value="YhbC-like, N-terminal domain"/>
    <property type="match status" value="1"/>
</dbReference>
<dbReference type="InterPro" id="IPR028998">
    <property type="entry name" value="RimP_C"/>
</dbReference>
<dbReference type="RefSeq" id="WP_036724721.1">
    <property type="nucleotide sequence ID" value="NZ_CP009285.1"/>
</dbReference>
<evidence type="ECO:0000256" key="3">
    <source>
        <dbReference type="HAMAP-Rule" id="MF_01077"/>
    </source>
</evidence>
<dbReference type="Pfam" id="PF17384">
    <property type="entry name" value="DUF150_C"/>
    <property type="match status" value="1"/>
</dbReference>
<dbReference type="InterPro" id="IPR028989">
    <property type="entry name" value="RimP_N"/>
</dbReference>
<feature type="domain" description="Ribosome maturation factor RimP N-terminal" evidence="4">
    <location>
        <begin position="17"/>
        <end position="87"/>
    </location>
</feature>
<dbReference type="PANTHER" id="PTHR33867">
    <property type="entry name" value="RIBOSOME MATURATION FACTOR RIMP"/>
    <property type="match status" value="1"/>
</dbReference>
<evidence type="ECO:0000313" key="6">
    <source>
        <dbReference type="EMBL" id="AIQ59187.1"/>
    </source>
</evidence>
<dbReference type="Gene3D" id="3.30.300.70">
    <property type="entry name" value="RimP-like superfamily, N-terminal"/>
    <property type="match status" value="1"/>
</dbReference>
<dbReference type="HAMAP" id="MF_01077">
    <property type="entry name" value="RimP"/>
    <property type="match status" value="1"/>
</dbReference>
<dbReference type="GO" id="GO:0005829">
    <property type="term" value="C:cytosol"/>
    <property type="evidence" value="ECO:0007669"/>
    <property type="project" value="TreeGrafter"/>
</dbReference>
<comment type="similarity">
    <text evidence="3">Belongs to the RimP family.</text>
</comment>
<dbReference type="SUPFAM" id="SSF74942">
    <property type="entry name" value="YhbC-like, C-terminal domain"/>
    <property type="match status" value="1"/>
</dbReference>
<dbReference type="Pfam" id="PF02576">
    <property type="entry name" value="RimP_N"/>
    <property type="match status" value="1"/>
</dbReference>
<dbReference type="InterPro" id="IPR036847">
    <property type="entry name" value="RimP_C_sf"/>
</dbReference>
<reference evidence="6" key="1">
    <citation type="submission" date="2014-08" db="EMBL/GenBank/DDBJ databases">
        <title>Comparative genomics of the Paenibacillus odorifer group.</title>
        <authorList>
            <person name="den Bakker H.C."/>
            <person name="Tsai Y.-C.Y.-C."/>
            <person name="Martin N."/>
            <person name="Korlach J."/>
            <person name="Wiedmann M."/>
        </authorList>
    </citation>
    <scope>NUCLEOTIDE SEQUENCE [LARGE SCALE GENOMIC DNA]</scope>
    <source>
        <strain evidence="6">DSM 13188</strain>
    </source>
</reference>
<dbReference type="GO" id="GO:0006412">
    <property type="term" value="P:translation"/>
    <property type="evidence" value="ECO:0007669"/>
    <property type="project" value="TreeGrafter"/>
</dbReference>
<dbReference type="FunFam" id="3.30.300.70:FF:000001">
    <property type="entry name" value="Ribosome maturation factor RimP"/>
    <property type="match status" value="1"/>
</dbReference>
<dbReference type="InterPro" id="IPR035956">
    <property type="entry name" value="RimP_N_sf"/>
</dbReference>
<dbReference type="PANTHER" id="PTHR33867:SF1">
    <property type="entry name" value="RIBOSOME MATURATION FACTOR RIMP"/>
    <property type="match status" value="1"/>
</dbReference>
<evidence type="ECO:0000259" key="4">
    <source>
        <dbReference type="Pfam" id="PF02576"/>
    </source>
</evidence>
<evidence type="ECO:0000313" key="7">
    <source>
        <dbReference type="Proteomes" id="UP000029518"/>
    </source>
</evidence>
<dbReference type="OrthoDB" id="9805006at2"/>
<dbReference type="Proteomes" id="UP000029518">
    <property type="component" value="Chromosome"/>
</dbReference>
<dbReference type="HOGENOM" id="CLU_070525_2_0_9"/>
<comment type="function">
    <text evidence="3">Required for maturation of 30S ribosomal subunits.</text>
</comment>
<proteinExistence type="inferred from homology"/>
<protein>
    <recommendedName>
        <fullName evidence="3">Ribosome maturation factor RimP</fullName>
    </recommendedName>
</protein>
<sequence>MSTPKSKIKQTVEQLLGSYLEDNGFELVDVEYVKEGSNWFLRVFVDKEGGIDIDDCGTISEYISQKLDENDPFSEAYFLEVSSPGAERPLKKAADVAKAVGKDVYVTVYEPIQGLKEFEGRLLSFENEELLISAGKKEHVVPYAKVASARLAIIF</sequence>
<dbReference type="InterPro" id="IPR003728">
    <property type="entry name" value="Ribosome_maturation_RimP"/>
</dbReference>
<dbReference type="NCBIfam" id="NF000928">
    <property type="entry name" value="PRK00092.1-2"/>
    <property type="match status" value="1"/>
</dbReference>
<keyword evidence="2 3" id="KW-0690">Ribosome biogenesis</keyword>
<keyword evidence="7" id="KW-1185">Reference proteome</keyword>
<accession>A0A089LE89</accession>